<name>A0A7J5XQD5_DISMA</name>
<protein>
    <submittedName>
        <fullName evidence="2">Uncharacterized protein</fullName>
    </submittedName>
</protein>
<accession>A0A7J5XQD5</accession>
<keyword evidence="3" id="KW-1185">Reference proteome</keyword>
<proteinExistence type="predicted"/>
<evidence type="ECO:0000313" key="2">
    <source>
        <dbReference type="EMBL" id="KAF3839272.1"/>
    </source>
</evidence>
<evidence type="ECO:0000256" key="1">
    <source>
        <dbReference type="SAM" id="Phobius"/>
    </source>
</evidence>
<keyword evidence="1" id="KW-0472">Membrane</keyword>
<comment type="caution">
    <text evidence="2">The sequence shown here is derived from an EMBL/GenBank/DDBJ whole genome shotgun (WGS) entry which is preliminary data.</text>
</comment>
<dbReference type="AlphaFoldDB" id="A0A7J5XQD5"/>
<dbReference type="EMBL" id="JAAKFY010000021">
    <property type="protein sequence ID" value="KAF3839272.1"/>
    <property type="molecule type" value="Genomic_DNA"/>
</dbReference>
<sequence length="545" mass="59322">MLDFGIDVLTFTFLSSSIIISFLLKFSLLFGGGILVLLVLGHQIIHVALGLGELHLIHTFSGVPMQEGLTTEHGYALEQLLNGCAVANEGDGHLEASWWNVTDGGLHIVGDPFHEVAAVLVLDVDHLLVDLLHGHAAAEHGGDGQIAAVTWVARSHHVLCIEHLLGELGDGEGAVLLAASAGQGGKAGHEEVQTGERHHVDGKFAQISVELAGETKAGGDPAHCGGHQVVKVTVGGGGKFQSAEADVIQSFIVNTISFICVLDELYVTLGEGTTLKVFMIRSGYSSRILLMSRVPIPDPVPPPRECVSWKPCRQSQLSASLRTTSRTESTNSAPSVYLIPPTKHKIVWLEDLPKGSRPHGVHGARLQVHKNGTSGLIVVDTDPVQLQVTVSVVSPGGIDAVFIADHFPELHTQKERQYQKNPQLLRRKQKPVETQEPRYTVISMRWKLKFDSDDQIDVRLRGTGRSRPKTGSEVPDNAFIMLESIQRQGPDSGRGLTTRLSGDWLKEQPHSPDEEGRCCRSGWGNEMQRFTRIYQLVSRNPVTCE</sequence>
<dbReference type="OrthoDB" id="9394493at2759"/>
<dbReference type="PANTHER" id="PTHR36527">
    <property type="entry name" value="OS01G0282866 PROTEIN"/>
    <property type="match status" value="1"/>
</dbReference>
<keyword evidence="1" id="KW-0812">Transmembrane</keyword>
<evidence type="ECO:0000313" key="3">
    <source>
        <dbReference type="Proteomes" id="UP000518266"/>
    </source>
</evidence>
<dbReference type="Proteomes" id="UP000518266">
    <property type="component" value="Unassembled WGS sequence"/>
</dbReference>
<organism evidence="2 3">
    <name type="scientific">Dissostichus mawsoni</name>
    <name type="common">Antarctic cod</name>
    <dbReference type="NCBI Taxonomy" id="36200"/>
    <lineage>
        <taxon>Eukaryota</taxon>
        <taxon>Metazoa</taxon>
        <taxon>Chordata</taxon>
        <taxon>Craniata</taxon>
        <taxon>Vertebrata</taxon>
        <taxon>Euteleostomi</taxon>
        <taxon>Actinopterygii</taxon>
        <taxon>Neopterygii</taxon>
        <taxon>Teleostei</taxon>
        <taxon>Neoteleostei</taxon>
        <taxon>Acanthomorphata</taxon>
        <taxon>Eupercaria</taxon>
        <taxon>Perciformes</taxon>
        <taxon>Notothenioidei</taxon>
        <taxon>Nototheniidae</taxon>
        <taxon>Dissostichus</taxon>
    </lineage>
</organism>
<dbReference type="PANTHER" id="PTHR36527:SF3">
    <property type="entry name" value="OS01G0282866 PROTEIN"/>
    <property type="match status" value="1"/>
</dbReference>
<reference evidence="2 3" key="1">
    <citation type="submission" date="2020-03" db="EMBL/GenBank/DDBJ databases">
        <title>Dissostichus mawsoni Genome sequencing and assembly.</title>
        <authorList>
            <person name="Park H."/>
        </authorList>
    </citation>
    <scope>NUCLEOTIDE SEQUENCE [LARGE SCALE GENOMIC DNA]</scope>
    <source>
        <strain evidence="2">DM0001</strain>
        <tissue evidence="2">Muscle</tissue>
    </source>
</reference>
<keyword evidence="1" id="KW-1133">Transmembrane helix</keyword>
<gene>
    <name evidence="2" type="ORF">F7725_017989</name>
</gene>
<feature type="transmembrane region" description="Helical" evidence="1">
    <location>
        <begin position="12"/>
        <end position="40"/>
    </location>
</feature>